<name>A0ABV4DS97_9LACO</name>
<keyword evidence="1" id="KW-0472">Membrane</keyword>
<reference evidence="2 3" key="1">
    <citation type="submission" date="2024-03" db="EMBL/GenBank/DDBJ databases">
        <title>Mouse gut bacterial collection (mGBC) of GemPharmatech.</title>
        <authorList>
            <person name="He Y."/>
            <person name="Dong L."/>
            <person name="Wu D."/>
            <person name="Gao X."/>
            <person name="Lin Z."/>
        </authorList>
    </citation>
    <scope>NUCLEOTIDE SEQUENCE [LARGE SCALE GENOMIC DNA]</scope>
    <source>
        <strain evidence="2 3">15-30</strain>
    </source>
</reference>
<comment type="caution">
    <text evidence="2">The sequence shown here is derived from an EMBL/GenBank/DDBJ whole genome shotgun (WGS) entry which is preliminary data.</text>
</comment>
<sequence length="47" mass="5498">MKDKSPVEQLRDKVAELLTELLDFAEPFIMIAIVYGLYQLLKYIQIP</sequence>
<dbReference type="EMBL" id="JBCLUF010000042">
    <property type="protein sequence ID" value="MEY8663053.1"/>
    <property type="molecule type" value="Genomic_DNA"/>
</dbReference>
<keyword evidence="1" id="KW-1133">Transmembrane helix</keyword>
<protein>
    <submittedName>
        <fullName evidence="2">Uncharacterized protein</fullName>
    </submittedName>
</protein>
<feature type="transmembrane region" description="Helical" evidence="1">
    <location>
        <begin position="21"/>
        <end position="41"/>
    </location>
</feature>
<accession>A0ABV4DS97</accession>
<keyword evidence="3" id="KW-1185">Reference proteome</keyword>
<evidence type="ECO:0000256" key="1">
    <source>
        <dbReference type="SAM" id="Phobius"/>
    </source>
</evidence>
<keyword evidence="1" id="KW-0812">Transmembrane</keyword>
<organism evidence="2 3">
    <name type="scientific">Ligilactobacillus faecis</name>
    <dbReference type="NCBI Taxonomy" id="762833"/>
    <lineage>
        <taxon>Bacteria</taxon>
        <taxon>Bacillati</taxon>
        <taxon>Bacillota</taxon>
        <taxon>Bacilli</taxon>
        <taxon>Lactobacillales</taxon>
        <taxon>Lactobacillaceae</taxon>
        <taxon>Ligilactobacillus</taxon>
    </lineage>
</organism>
<dbReference type="RefSeq" id="WP_369943064.1">
    <property type="nucleotide sequence ID" value="NZ_JBCLUF010000042.1"/>
</dbReference>
<proteinExistence type="predicted"/>
<gene>
    <name evidence="2" type="ORF">AALT52_09265</name>
</gene>
<evidence type="ECO:0000313" key="3">
    <source>
        <dbReference type="Proteomes" id="UP001565236"/>
    </source>
</evidence>
<dbReference type="Proteomes" id="UP001565236">
    <property type="component" value="Unassembled WGS sequence"/>
</dbReference>
<evidence type="ECO:0000313" key="2">
    <source>
        <dbReference type="EMBL" id="MEY8663053.1"/>
    </source>
</evidence>